<dbReference type="SUPFAM" id="SSF88946">
    <property type="entry name" value="Sigma2 domain of RNA polymerase sigma factors"/>
    <property type="match status" value="1"/>
</dbReference>
<dbReference type="Gene3D" id="1.10.10.10">
    <property type="entry name" value="Winged helix-like DNA-binding domain superfamily/Winged helix DNA-binding domain"/>
    <property type="match status" value="1"/>
</dbReference>
<dbReference type="PANTHER" id="PTHR43133:SF50">
    <property type="entry name" value="ECF RNA POLYMERASE SIGMA FACTOR SIGM"/>
    <property type="match status" value="1"/>
</dbReference>
<dbReference type="Pfam" id="PF08281">
    <property type="entry name" value="Sigma70_r4_2"/>
    <property type="match status" value="1"/>
</dbReference>
<keyword evidence="2" id="KW-0805">Transcription regulation</keyword>
<gene>
    <name evidence="8" type="ORF">ACFFGN_28795</name>
</gene>
<dbReference type="InterPro" id="IPR013249">
    <property type="entry name" value="RNA_pol_sigma70_r4_t2"/>
</dbReference>
<evidence type="ECO:0000313" key="9">
    <source>
        <dbReference type="Proteomes" id="UP001589890"/>
    </source>
</evidence>
<dbReference type="CDD" id="cd06171">
    <property type="entry name" value="Sigma70_r4"/>
    <property type="match status" value="1"/>
</dbReference>
<dbReference type="InterPro" id="IPR007627">
    <property type="entry name" value="RNA_pol_sigma70_r2"/>
</dbReference>
<feature type="domain" description="RNA polymerase sigma factor 70 region 4 type 2" evidence="7">
    <location>
        <begin position="103"/>
        <end position="155"/>
    </location>
</feature>
<dbReference type="InterPro" id="IPR036388">
    <property type="entry name" value="WH-like_DNA-bd_sf"/>
</dbReference>
<keyword evidence="4" id="KW-0238">DNA-binding</keyword>
<accession>A0ABV6QWX5</accession>
<dbReference type="SUPFAM" id="SSF88659">
    <property type="entry name" value="Sigma3 and sigma4 domains of RNA polymerase sigma factors"/>
    <property type="match status" value="1"/>
</dbReference>
<dbReference type="InterPro" id="IPR013325">
    <property type="entry name" value="RNA_pol_sigma_r2"/>
</dbReference>
<protein>
    <submittedName>
        <fullName evidence="8">SigE family RNA polymerase sigma factor</fullName>
    </submittedName>
</protein>
<sequence>MREHHGRDEFEDFVAARQRHWLRTAYLLCGHWQLAEDLVQQVLERLYVVWPKVRAVSRPDAYVRKSIVNAHLSEGRRPWRRERFVPELPDALAVPVDQTDDRVELARALRTLPPRQRIVLVLRFWEDLSVAETAEVMGCAPGTVKSQTSEGLRALRLALGAKEELTK</sequence>
<evidence type="ECO:0000259" key="6">
    <source>
        <dbReference type="Pfam" id="PF04542"/>
    </source>
</evidence>
<dbReference type="RefSeq" id="WP_380053693.1">
    <property type="nucleotide sequence ID" value="NZ_JBHLTC010000037.1"/>
</dbReference>
<dbReference type="Proteomes" id="UP001589890">
    <property type="component" value="Unassembled WGS sequence"/>
</dbReference>
<dbReference type="Gene3D" id="1.10.1740.10">
    <property type="match status" value="1"/>
</dbReference>
<feature type="domain" description="RNA polymerase sigma-70 region 2" evidence="6">
    <location>
        <begin position="15"/>
        <end position="80"/>
    </location>
</feature>
<keyword evidence="3" id="KW-0731">Sigma factor</keyword>
<proteinExistence type="inferred from homology"/>
<dbReference type="PANTHER" id="PTHR43133">
    <property type="entry name" value="RNA POLYMERASE ECF-TYPE SIGMA FACTO"/>
    <property type="match status" value="1"/>
</dbReference>
<evidence type="ECO:0000256" key="2">
    <source>
        <dbReference type="ARBA" id="ARBA00023015"/>
    </source>
</evidence>
<dbReference type="NCBIfam" id="TIGR02983">
    <property type="entry name" value="SigE-fam_strep"/>
    <property type="match status" value="1"/>
</dbReference>
<keyword evidence="9" id="KW-1185">Reference proteome</keyword>
<comment type="caution">
    <text evidence="8">The sequence shown here is derived from an EMBL/GenBank/DDBJ whole genome shotgun (WGS) entry which is preliminary data.</text>
</comment>
<evidence type="ECO:0000313" key="8">
    <source>
        <dbReference type="EMBL" id="MFC0628102.1"/>
    </source>
</evidence>
<dbReference type="Pfam" id="PF04542">
    <property type="entry name" value="Sigma70_r2"/>
    <property type="match status" value="1"/>
</dbReference>
<dbReference type="InterPro" id="IPR014325">
    <property type="entry name" value="RNA_pol_sigma-E_actinobac"/>
</dbReference>
<comment type="similarity">
    <text evidence="1">Belongs to the sigma-70 factor family. ECF subfamily.</text>
</comment>
<evidence type="ECO:0000256" key="3">
    <source>
        <dbReference type="ARBA" id="ARBA00023082"/>
    </source>
</evidence>
<evidence type="ECO:0000256" key="1">
    <source>
        <dbReference type="ARBA" id="ARBA00010641"/>
    </source>
</evidence>
<evidence type="ECO:0000256" key="5">
    <source>
        <dbReference type="ARBA" id="ARBA00023163"/>
    </source>
</evidence>
<reference evidence="8 9" key="1">
    <citation type="submission" date="2024-09" db="EMBL/GenBank/DDBJ databases">
        <authorList>
            <person name="Sun Q."/>
            <person name="Mori K."/>
        </authorList>
    </citation>
    <scope>NUCLEOTIDE SEQUENCE [LARGE SCALE GENOMIC DNA]</scope>
    <source>
        <strain evidence="8 9">CGMCC 1.15906</strain>
    </source>
</reference>
<dbReference type="InterPro" id="IPR014284">
    <property type="entry name" value="RNA_pol_sigma-70_dom"/>
</dbReference>
<dbReference type="EMBL" id="JBHLTC010000037">
    <property type="protein sequence ID" value="MFC0628102.1"/>
    <property type="molecule type" value="Genomic_DNA"/>
</dbReference>
<name>A0ABV6QWX5_9ACTN</name>
<evidence type="ECO:0000259" key="7">
    <source>
        <dbReference type="Pfam" id="PF08281"/>
    </source>
</evidence>
<keyword evidence="5" id="KW-0804">Transcription</keyword>
<dbReference type="NCBIfam" id="TIGR02937">
    <property type="entry name" value="sigma70-ECF"/>
    <property type="match status" value="1"/>
</dbReference>
<evidence type="ECO:0000256" key="4">
    <source>
        <dbReference type="ARBA" id="ARBA00023125"/>
    </source>
</evidence>
<dbReference type="InterPro" id="IPR039425">
    <property type="entry name" value="RNA_pol_sigma-70-like"/>
</dbReference>
<organism evidence="8 9">
    <name type="scientific">Kribbella deserti</name>
    <dbReference type="NCBI Taxonomy" id="1926257"/>
    <lineage>
        <taxon>Bacteria</taxon>
        <taxon>Bacillati</taxon>
        <taxon>Actinomycetota</taxon>
        <taxon>Actinomycetes</taxon>
        <taxon>Propionibacteriales</taxon>
        <taxon>Kribbellaceae</taxon>
        <taxon>Kribbella</taxon>
    </lineage>
</organism>
<dbReference type="InterPro" id="IPR013324">
    <property type="entry name" value="RNA_pol_sigma_r3/r4-like"/>
</dbReference>